<dbReference type="FunFam" id="2.40.70.10:FF:000005">
    <property type="entry name" value="DNA damage inducible 1 homolog 2"/>
    <property type="match status" value="1"/>
</dbReference>
<evidence type="ECO:0000256" key="5">
    <source>
        <dbReference type="SAM" id="MobiDB-lite"/>
    </source>
</evidence>
<feature type="compositionally biased region" description="Low complexity" evidence="5">
    <location>
        <begin position="383"/>
        <end position="394"/>
    </location>
</feature>
<protein>
    <recommendedName>
        <fullName evidence="10">DNA damage-inducible protein 1</fullName>
    </recommendedName>
</protein>
<dbReference type="InterPro" id="IPR029071">
    <property type="entry name" value="Ubiquitin-like_domsf"/>
</dbReference>
<dbReference type="Gene3D" id="3.10.20.90">
    <property type="entry name" value="Phosphatidylinositol 3-kinase Catalytic Subunit, Chain A, domain 1"/>
    <property type="match status" value="1"/>
</dbReference>
<proteinExistence type="inferred from homology"/>
<evidence type="ECO:0000256" key="3">
    <source>
        <dbReference type="ARBA" id="ARBA00022750"/>
    </source>
</evidence>
<dbReference type="InterPro" id="IPR057273">
    <property type="entry name" value="Ddi1/2_HDD"/>
</dbReference>
<dbReference type="Gene3D" id="2.40.70.10">
    <property type="entry name" value="Acid Proteases"/>
    <property type="match status" value="1"/>
</dbReference>
<dbReference type="PANTHER" id="PTHR12917:SF1">
    <property type="entry name" value="AT13091P"/>
    <property type="match status" value="1"/>
</dbReference>
<organism evidence="8 9">
    <name type="scientific">Ceratodon purpureus</name>
    <name type="common">Fire moss</name>
    <name type="synonym">Dicranum purpureum</name>
    <dbReference type="NCBI Taxonomy" id="3225"/>
    <lineage>
        <taxon>Eukaryota</taxon>
        <taxon>Viridiplantae</taxon>
        <taxon>Streptophyta</taxon>
        <taxon>Embryophyta</taxon>
        <taxon>Bryophyta</taxon>
        <taxon>Bryophytina</taxon>
        <taxon>Bryopsida</taxon>
        <taxon>Dicranidae</taxon>
        <taxon>Pseudoditrichales</taxon>
        <taxon>Ditrichaceae</taxon>
        <taxon>Ceratodon</taxon>
    </lineage>
</organism>
<evidence type="ECO:0000313" key="8">
    <source>
        <dbReference type="EMBL" id="KAG0570184.1"/>
    </source>
</evidence>
<gene>
    <name evidence="8" type="ORF">KC19_6G143500</name>
</gene>
<dbReference type="Pfam" id="PF24669">
    <property type="entry name" value="Ddi2_HDD"/>
    <property type="match status" value="1"/>
</dbReference>
<dbReference type="PANTHER" id="PTHR12917">
    <property type="entry name" value="ASPARTYL PROTEASE DDI-RELATED"/>
    <property type="match status" value="1"/>
</dbReference>
<dbReference type="EMBL" id="CM026427">
    <property type="protein sequence ID" value="KAG0570184.1"/>
    <property type="molecule type" value="Genomic_DNA"/>
</dbReference>
<reference evidence="8 9" key="1">
    <citation type="submission" date="2020-06" db="EMBL/GenBank/DDBJ databases">
        <title>WGS assembly of Ceratodon purpureus strain R40.</title>
        <authorList>
            <person name="Carey S.B."/>
            <person name="Jenkins J."/>
            <person name="Shu S."/>
            <person name="Lovell J.T."/>
            <person name="Sreedasyam A."/>
            <person name="Maumus F."/>
            <person name="Tiley G.P."/>
            <person name="Fernandez-Pozo N."/>
            <person name="Barry K."/>
            <person name="Chen C."/>
            <person name="Wang M."/>
            <person name="Lipzen A."/>
            <person name="Daum C."/>
            <person name="Saski C.A."/>
            <person name="Payton A.C."/>
            <person name="Mcbreen J.C."/>
            <person name="Conrad R.E."/>
            <person name="Kollar L.M."/>
            <person name="Olsson S."/>
            <person name="Huttunen S."/>
            <person name="Landis J.B."/>
            <person name="Wickett N.J."/>
            <person name="Johnson M.G."/>
            <person name="Rensing S.A."/>
            <person name="Grimwood J."/>
            <person name="Schmutz J."/>
            <person name="Mcdaniel S.F."/>
        </authorList>
    </citation>
    <scope>NUCLEOTIDE SEQUENCE [LARGE SCALE GENOMIC DNA]</scope>
    <source>
        <strain evidence="8 9">R40</strain>
    </source>
</reference>
<feature type="region of interest" description="Disordered" evidence="5">
    <location>
        <begin position="379"/>
        <end position="435"/>
    </location>
</feature>
<comment type="caution">
    <text evidence="8">The sequence shown here is derived from an EMBL/GenBank/DDBJ whole genome shotgun (WGS) entry which is preliminary data.</text>
</comment>
<evidence type="ECO:0008006" key="10">
    <source>
        <dbReference type="Google" id="ProtNLM"/>
    </source>
</evidence>
<dbReference type="SUPFAM" id="SSF50630">
    <property type="entry name" value="Acid proteases"/>
    <property type="match status" value="1"/>
</dbReference>
<dbReference type="CDD" id="cd05479">
    <property type="entry name" value="RP_DDI"/>
    <property type="match status" value="1"/>
</dbReference>
<feature type="compositionally biased region" description="Basic and acidic residues" evidence="5">
    <location>
        <begin position="152"/>
        <end position="161"/>
    </location>
</feature>
<feature type="domain" description="Ubiquitin-like" evidence="7">
    <location>
        <begin position="7"/>
        <end position="81"/>
    </location>
</feature>
<keyword evidence="3" id="KW-0064">Aspartyl protease</keyword>
<dbReference type="Pfam" id="PF00240">
    <property type="entry name" value="ubiquitin"/>
    <property type="match status" value="1"/>
</dbReference>
<dbReference type="InterPro" id="IPR015940">
    <property type="entry name" value="UBA"/>
</dbReference>
<feature type="region of interest" description="Disordered" evidence="5">
    <location>
        <begin position="152"/>
        <end position="179"/>
    </location>
</feature>
<dbReference type="GO" id="GO:0031593">
    <property type="term" value="F:polyubiquitin modification-dependent protein binding"/>
    <property type="evidence" value="ECO:0007669"/>
    <property type="project" value="UniProtKB-ARBA"/>
</dbReference>
<dbReference type="Proteomes" id="UP000822688">
    <property type="component" value="Chromosome 6"/>
</dbReference>
<feature type="domain" description="UBA" evidence="6">
    <location>
        <begin position="429"/>
        <end position="471"/>
    </location>
</feature>
<evidence type="ECO:0000256" key="4">
    <source>
        <dbReference type="ARBA" id="ARBA00022801"/>
    </source>
</evidence>
<dbReference type="SUPFAM" id="SSF54236">
    <property type="entry name" value="Ubiquitin-like"/>
    <property type="match status" value="1"/>
</dbReference>
<comment type="similarity">
    <text evidence="1">Belongs to the DDI1 family.</text>
</comment>
<keyword evidence="4" id="KW-0378">Hydrolase</keyword>
<dbReference type="PROSITE" id="PS50030">
    <property type="entry name" value="UBA"/>
    <property type="match status" value="1"/>
</dbReference>
<dbReference type="PROSITE" id="PS50053">
    <property type="entry name" value="UBIQUITIN_2"/>
    <property type="match status" value="1"/>
</dbReference>
<dbReference type="Gene3D" id="1.10.8.10">
    <property type="entry name" value="DNA helicase RuvA subunit, C-terminal domain"/>
    <property type="match status" value="1"/>
</dbReference>
<dbReference type="InterPro" id="IPR021109">
    <property type="entry name" value="Peptidase_aspartic_dom_sf"/>
</dbReference>
<keyword evidence="9" id="KW-1185">Reference proteome</keyword>
<dbReference type="CDD" id="cd14309">
    <property type="entry name" value="UBA_scDdi1_like"/>
    <property type="match status" value="1"/>
</dbReference>
<dbReference type="SMART" id="SM00165">
    <property type="entry name" value="UBA"/>
    <property type="match status" value="1"/>
</dbReference>
<evidence type="ECO:0000259" key="7">
    <source>
        <dbReference type="PROSITE" id="PS50053"/>
    </source>
</evidence>
<dbReference type="GO" id="GO:0006508">
    <property type="term" value="P:proteolysis"/>
    <property type="evidence" value="ECO:0007669"/>
    <property type="project" value="UniProtKB-KW"/>
</dbReference>
<dbReference type="InterPro" id="IPR019103">
    <property type="entry name" value="Peptidase_aspartic_DDI1-type"/>
</dbReference>
<dbReference type="SUPFAM" id="SSF46934">
    <property type="entry name" value="UBA-like"/>
    <property type="match status" value="1"/>
</dbReference>
<keyword evidence="2" id="KW-0645">Protease</keyword>
<dbReference type="Pfam" id="PF00627">
    <property type="entry name" value="UBA"/>
    <property type="match status" value="1"/>
</dbReference>
<dbReference type="Pfam" id="PF09668">
    <property type="entry name" value="Asp_protease"/>
    <property type="match status" value="1"/>
</dbReference>
<dbReference type="InterPro" id="IPR009060">
    <property type="entry name" value="UBA-like_sf"/>
</dbReference>
<evidence type="ECO:0000313" key="9">
    <source>
        <dbReference type="Proteomes" id="UP000822688"/>
    </source>
</evidence>
<sequence>MRWKGCFLKSFEHRFRKFAESVMLCIEVENLKAILEVETQVPLLQQQIWFKGQELPDSLKLSAAGVREDSMLTLVISTISSAEVPVVGGHWAIRADGSAANPAELQKQLRGDPVAMAQLQQRNPNLARSVLENDIDTFQRLLREQHQRKLILEHQNREDVQGRPSKRQHQESQEPSAYSQPVDYLPASQAVNNLHPAFANNDLLFADPFDVDAQRRIEEAIRQRNVDDNWEAAIEHNPEAFARVIMLFVDMEVNGFPLKAFVDSGAQSTIISMHCAERCGLLRLLDRRYVGVAKGVGQSAIVGRIHVAPLKIGSNYYPCSFTVLEHADIEFIFGLDMLRKHQCTIDLKENVLWIGGGEHAVPFLQEKDLPLHLHAEARVDDAPPSTGGISSGPGMAIHPPAPVHAPLVQGRPPTATGPSRSRRTSRSPQGDRENAKVQRLVDLGFDKKQVVDALSLFHGNEDQAASFLFGG</sequence>
<name>A0A8T0HI16_CERPU</name>
<dbReference type="AlphaFoldDB" id="A0A8T0HI16"/>
<dbReference type="GO" id="GO:0004190">
    <property type="term" value="F:aspartic-type endopeptidase activity"/>
    <property type="evidence" value="ECO:0007669"/>
    <property type="project" value="UniProtKB-KW"/>
</dbReference>
<dbReference type="InterPro" id="IPR000626">
    <property type="entry name" value="Ubiquitin-like_dom"/>
</dbReference>
<evidence type="ECO:0000259" key="6">
    <source>
        <dbReference type="PROSITE" id="PS50030"/>
    </source>
</evidence>
<evidence type="ECO:0000256" key="1">
    <source>
        <dbReference type="ARBA" id="ARBA00009136"/>
    </source>
</evidence>
<evidence type="ECO:0000256" key="2">
    <source>
        <dbReference type="ARBA" id="ARBA00022670"/>
    </source>
</evidence>
<accession>A0A8T0HI16</accession>